<proteinExistence type="predicted"/>
<gene>
    <name evidence="15" type="ORF">HNP48_001158</name>
</gene>
<dbReference type="InterPro" id="IPR003661">
    <property type="entry name" value="HisK_dim/P_dom"/>
</dbReference>
<keyword evidence="12 13" id="KW-0472">Membrane</keyword>
<dbReference type="GO" id="GO:0005524">
    <property type="term" value="F:ATP binding"/>
    <property type="evidence" value="ECO:0007669"/>
    <property type="project" value="UniProtKB-KW"/>
</dbReference>
<dbReference type="Pfam" id="PF02518">
    <property type="entry name" value="HATPase_c"/>
    <property type="match status" value="1"/>
</dbReference>
<name>A0A7X0U881_9BURK</name>
<keyword evidence="5 15" id="KW-0808">Transferase</keyword>
<evidence type="ECO:0000256" key="11">
    <source>
        <dbReference type="ARBA" id="ARBA00023012"/>
    </source>
</evidence>
<comment type="catalytic activity">
    <reaction evidence="1">
        <text>ATP + protein L-histidine = ADP + protein N-phospho-L-histidine.</text>
        <dbReference type="EC" id="2.7.13.3"/>
    </reaction>
</comment>
<dbReference type="GO" id="GO:0000155">
    <property type="term" value="F:phosphorelay sensor kinase activity"/>
    <property type="evidence" value="ECO:0007669"/>
    <property type="project" value="InterPro"/>
</dbReference>
<keyword evidence="10 13" id="KW-1133">Transmembrane helix</keyword>
<dbReference type="EC" id="2.7.13.3" evidence="3"/>
<evidence type="ECO:0000256" key="8">
    <source>
        <dbReference type="ARBA" id="ARBA00022777"/>
    </source>
</evidence>
<organism evidence="15 16">
    <name type="scientific">Acidovorax soli</name>
    <dbReference type="NCBI Taxonomy" id="592050"/>
    <lineage>
        <taxon>Bacteria</taxon>
        <taxon>Pseudomonadati</taxon>
        <taxon>Pseudomonadota</taxon>
        <taxon>Betaproteobacteria</taxon>
        <taxon>Burkholderiales</taxon>
        <taxon>Comamonadaceae</taxon>
        <taxon>Acidovorax</taxon>
    </lineage>
</organism>
<dbReference type="InterPro" id="IPR004358">
    <property type="entry name" value="Sig_transdc_His_kin-like_C"/>
</dbReference>
<keyword evidence="9" id="KW-0067">ATP-binding</keyword>
<evidence type="ECO:0000256" key="9">
    <source>
        <dbReference type="ARBA" id="ARBA00022840"/>
    </source>
</evidence>
<evidence type="ECO:0000256" key="13">
    <source>
        <dbReference type="SAM" id="Phobius"/>
    </source>
</evidence>
<dbReference type="GO" id="GO:0005886">
    <property type="term" value="C:plasma membrane"/>
    <property type="evidence" value="ECO:0007669"/>
    <property type="project" value="TreeGrafter"/>
</dbReference>
<dbReference type="InterPro" id="IPR036890">
    <property type="entry name" value="HATPase_C_sf"/>
</dbReference>
<feature type="transmembrane region" description="Helical" evidence="13">
    <location>
        <begin position="171"/>
        <end position="191"/>
    </location>
</feature>
<evidence type="ECO:0000256" key="6">
    <source>
        <dbReference type="ARBA" id="ARBA00022692"/>
    </source>
</evidence>
<evidence type="ECO:0000256" key="2">
    <source>
        <dbReference type="ARBA" id="ARBA00004141"/>
    </source>
</evidence>
<dbReference type="Gene3D" id="3.30.565.10">
    <property type="entry name" value="Histidine kinase-like ATPase, C-terminal domain"/>
    <property type="match status" value="1"/>
</dbReference>
<dbReference type="InterPro" id="IPR005467">
    <property type="entry name" value="His_kinase_dom"/>
</dbReference>
<evidence type="ECO:0000313" key="15">
    <source>
        <dbReference type="EMBL" id="MBB6558494.1"/>
    </source>
</evidence>
<keyword evidence="11" id="KW-0902">Two-component regulatory system</keyword>
<dbReference type="EMBL" id="JACHLK010000002">
    <property type="protein sequence ID" value="MBB6558494.1"/>
    <property type="molecule type" value="Genomic_DNA"/>
</dbReference>
<evidence type="ECO:0000259" key="14">
    <source>
        <dbReference type="PROSITE" id="PS50109"/>
    </source>
</evidence>
<dbReference type="SUPFAM" id="SSF55874">
    <property type="entry name" value="ATPase domain of HSP90 chaperone/DNA topoisomerase II/histidine kinase"/>
    <property type="match status" value="1"/>
</dbReference>
<keyword evidence="16" id="KW-1185">Reference proteome</keyword>
<reference evidence="15 16" key="1">
    <citation type="submission" date="2020-08" db="EMBL/GenBank/DDBJ databases">
        <title>Functional genomics of gut bacteria from endangered species of beetles.</title>
        <authorList>
            <person name="Carlos-Shanley C."/>
        </authorList>
    </citation>
    <scope>NUCLEOTIDE SEQUENCE [LARGE SCALE GENOMIC DNA]</scope>
    <source>
        <strain evidence="15 16">S00198</strain>
    </source>
</reference>
<dbReference type="SMART" id="SM00388">
    <property type="entry name" value="HisKA"/>
    <property type="match status" value="1"/>
</dbReference>
<sequence length="469" mass="51484">MRRALARLRRWLQPSLGRRLLLAQIAVMLVLWTTLVGALLLAAHGDNDLLNSDPVFDLALSITDKLAHDPARQAEALRDFDKALRTEYGDGEEDGSFAPVLFVWHKGEAIYRSPPAAQLVRNRQINTVEDVQVDGKTWRMRTRRSATADTEVAIAIPDLPRLLITFNSRGYYILPLLVSLPFLAFPAWWSVRLALRPWRRASEEIATRGPGDLAPLQFQPRHAELKPFVRSINTLLSRVRNSAERERALIADAAHELRTPLAAMRVNVEALHQQSTDPRQRELMDSLLRSNERATRMVAQLLQLMRSDATADAGMPSSLRLDTLVQDRLAEFDGLAAAAGVELELVATGPVTVSGDREGLVSLVDNLVDNAIKYSPRGGTVHAALERTGTEVLLSVSDQGPGIAVQWRERVFDRFFRVPDQVQSGSGLGLAIVQNVAARHGGRASLHEGAGGGLLVQVALPLAPGQGSD</sequence>
<evidence type="ECO:0000256" key="7">
    <source>
        <dbReference type="ARBA" id="ARBA00022741"/>
    </source>
</evidence>
<comment type="caution">
    <text evidence="15">The sequence shown here is derived from an EMBL/GenBank/DDBJ whole genome shotgun (WGS) entry which is preliminary data.</text>
</comment>
<evidence type="ECO:0000256" key="10">
    <source>
        <dbReference type="ARBA" id="ARBA00022989"/>
    </source>
</evidence>
<feature type="transmembrane region" description="Helical" evidence="13">
    <location>
        <begin position="20"/>
        <end position="43"/>
    </location>
</feature>
<feature type="domain" description="Histidine kinase" evidence="14">
    <location>
        <begin position="252"/>
        <end position="464"/>
    </location>
</feature>
<dbReference type="CDD" id="cd00082">
    <property type="entry name" value="HisKA"/>
    <property type="match status" value="1"/>
</dbReference>
<dbReference type="Gene3D" id="1.10.287.130">
    <property type="match status" value="1"/>
</dbReference>
<dbReference type="Proteomes" id="UP000575083">
    <property type="component" value="Unassembled WGS sequence"/>
</dbReference>
<keyword evidence="8 15" id="KW-0418">Kinase</keyword>
<dbReference type="PROSITE" id="PS50109">
    <property type="entry name" value="HIS_KIN"/>
    <property type="match status" value="1"/>
</dbReference>
<keyword evidence="4" id="KW-0597">Phosphoprotein</keyword>
<evidence type="ECO:0000256" key="1">
    <source>
        <dbReference type="ARBA" id="ARBA00000085"/>
    </source>
</evidence>
<dbReference type="AlphaFoldDB" id="A0A7X0U881"/>
<accession>A0A7X0U881</accession>
<evidence type="ECO:0000256" key="12">
    <source>
        <dbReference type="ARBA" id="ARBA00023136"/>
    </source>
</evidence>
<dbReference type="SUPFAM" id="SSF47384">
    <property type="entry name" value="Homodimeric domain of signal transducing histidine kinase"/>
    <property type="match status" value="1"/>
</dbReference>
<dbReference type="InterPro" id="IPR036097">
    <property type="entry name" value="HisK_dim/P_sf"/>
</dbReference>
<dbReference type="Pfam" id="PF00512">
    <property type="entry name" value="HisKA"/>
    <property type="match status" value="1"/>
</dbReference>
<dbReference type="SMART" id="SM00387">
    <property type="entry name" value="HATPase_c"/>
    <property type="match status" value="1"/>
</dbReference>
<evidence type="ECO:0000313" key="16">
    <source>
        <dbReference type="Proteomes" id="UP000575083"/>
    </source>
</evidence>
<comment type="subcellular location">
    <subcellularLocation>
        <location evidence="2">Membrane</location>
        <topology evidence="2">Multi-pass membrane protein</topology>
    </subcellularLocation>
</comment>
<dbReference type="RefSeq" id="WP_184855928.1">
    <property type="nucleotide sequence ID" value="NZ_JACHLK010000002.1"/>
</dbReference>
<evidence type="ECO:0000256" key="5">
    <source>
        <dbReference type="ARBA" id="ARBA00022679"/>
    </source>
</evidence>
<keyword evidence="7" id="KW-0547">Nucleotide-binding</keyword>
<evidence type="ECO:0000256" key="4">
    <source>
        <dbReference type="ARBA" id="ARBA00022553"/>
    </source>
</evidence>
<dbReference type="InterPro" id="IPR003594">
    <property type="entry name" value="HATPase_dom"/>
</dbReference>
<evidence type="ECO:0000256" key="3">
    <source>
        <dbReference type="ARBA" id="ARBA00012438"/>
    </source>
</evidence>
<protein>
    <recommendedName>
        <fullName evidence="3">histidine kinase</fullName>
        <ecNumber evidence="3">2.7.13.3</ecNumber>
    </recommendedName>
</protein>
<dbReference type="InterPro" id="IPR050428">
    <property type="entry name" value="TCS_sensor_his_kinase"/>
</dbReference>
<dbReference type="PANTHER" id="PTHR45436:SF14">
    <property type="entry name" value="SENSOR PROTEIN QSEC"/>
    <property type="match status" value="1"/>
</dbReference>
<dbReference type="CDD" id="cd00075">
    <property type="entry name" value="HATPase"/>
    <property type="match status" value="1"/>
</dbReference>
<dbReference type="PANTHER" id="PTHR45436">
    <property type="entry name" value="SENSOR HISTIDINE KINASE YKOH"/>
    <property type="match status" value="1"/>
</dbReference>
<keyword evidence="6 13" id="KW-0812">Transmembrane</keyword>
<dbReference type="PRINTS" id="PR00344">
    <property type="entry name" value="BCTRLSENSOR"/>
</dbReference>